<feature type="compositionally biased region" description="Basic and acidic residues" evidence="7">
    <location>
        <begin position="8"/>
        <end position="19"/>
    </location>
</feature>
<reference evidence="8 9" key="1">
    <citation type="submission" date="2022-12" db="EMBL/GenBank/DDBJ databases">
        <title>Chromosome-level genome of Tegillarca granosa.</title>
        <authorList>
            <person name="Kim J."/>
        </authorList>
    </citation>
    <scope>NUCLEOTIDE SEQUENCE [LARGE SCALE GENOMIC DNA]</scope>
    <source>
        <strain evidence="8">Teg-2019</strain>
        <tissue evidence="8">Adductor muscle</tissue>
    </source>
</reference>
<comment type="caution">
    <text evidence="8">The sequence shown here is derived from an EMBL/GenBank/DDBJ whole genome shotgun (WGS) entry which is preliminary data.</text>
</comment>
<name>A0ABQ9ECX5_TEGGR</name>
<dbReference type="EMBL" id="JARBDR010000917">
    <property type="protein sequence ID" value="KAJ8303174.1"/>
    <property type="molecule type" value="Genomic_DNA"/>
</dbReference>
<comment type="subcellular location">
    <subcellularLocation>
        <location evidence="1 6">Membrane</location>
        <topology evidence="1 6">Multi-pass membrane protein</topology>
    </subcellularLocation>
</comment>
<feature type="region of interest" description="Disordered" evidence="7">
    <location>
        <begin position="88"/>
        <end position="145"/>
    </location>
</feature>
<feature type="compositionally biased region" description="Basic and acidic residues" evidence="7">
    <location>
        <begin position="110"/>
        <end position="127"/>
    </location>
</feature>
<sequence length="257" mass="28698">MDPQNIELELKDEKTTADDDCKEEEDEDEEEELICYDNIEIVSTPPEVDNKSSCGIDRPYFGFTWGSDTDQAKELQRIGKAVSSGELIEGDENGIKEDEESKVNTAAEDTDTHSEIHGSNVQKDHSTDTPLVPKPDETSETTETTEIWPPKLTIMDLISAIISCVFFITDIASDWRLVVIYFLQKEYTLFGLTIAFIMVPALILGTISIIWSAVEHAHMKAKQSSGSGSSDQAEDDSKSHLVIRVIFSLLQLGRCFR</sequence>
<keyword evidence="5 6" id="KW-0472">Membrane</keyword>
<feature type="transmembrane region" description="Helical" evidence="6">
    <location>
        <begin position="189"/>
        <end position="214"/>
    </location>
</feature>
<organism evidence="8 9">
    <name type="scientific">Tegillarca granosa</name>
    <name type="common">Malaysian cockle</name>
    <name type="synonym">Anadara granosa</name>
    <dbReference type="NCBI Taxonomy" id="220873"/>
    <lineage>
        <taxon>Eukaryota</taxon>
        <taxon>Metazoa</taxon>
        <taxon>Spiralia</taxon>
        <taxon>Lophotrochozoa</taxon>
        <taxon>Mollusca</taxon>
        <taxon>Bivalvia</taxon>
        <taxon>Autobranchia</taxon>
        <taxon>Pteriomorphia</taxon>
        <taxon>Arcoida</taxon>
        <taxon>Arcoidea</taxon>
        <taxon>Arcidae</taxon>
        <taxon>Tegillarca</taxon>
    </lineage>
</organism>
<feature type="transmembrane region" description="Helical" evidence="6">
    <location>
        <begin position="157"/>
        <end position="183"/>
    </location>
</feature>
<evidence type="ECO:0000256" key="4">
    <source>
        <dbReference type="ARBA" id="ARBA00022989"/>
    </source>
</evidence>
<evidence type="ECO:0000256" key="1">
    <source>
        <dbReference type="ARBA" id="ARBA00004141"/>
    </source>
</evidence>
<protein>
    <recommendedName>
        <fullName evidence="6">XK-related protein</fullName>
    </recommendedName>
</protein>
<gene>
    <name evidence="8" type="ORF">KUTeg_019570</name>
</gene>
<keyword evidence="3 6" id="KW-0812">Transmembrane</keyword>
<keyword evidence="4 6" id="KW-1133">Transmembrane helix</keyword>
<evidence type="ECO:0000256" key="6">
    <source>
        <dbReference type="RuleBase" id="RU910716"/>
    </source>
</evidence>
<comment type="caution">
    <text evidence="6">Lacks conserved residue(s) required for the propagation of feature annotation.</text>
</comment>
<dbReference type="InterPro" id="IPR018629">
    <property type="entry name" value="XK-rel"/>
</dbReference>
<evidence type="ECO:0000313" key="8">
    <source>
        <dbReference type="EMBL" id="KAJ8303174.1"/>
    </source>
</evidence>
<accession>A0ABQ9ECX5</accession>
<feature type="compositionally biased region" description="Acidic residues" evidence="7">
    <location>
        <begin position="20"/>
        <end position="31"/>
    </location>
</feature>
<evidence type="ECO:0000256" key="3">
    <source>
        <dbReference type="ARBA" id="ARBA00022692"/>
    </source>
</evidence>
<dbReference type="Proteomes" id="UP001217089">
    <property type="component" value="Unassembled WGS sequence"/>
</dbReference>
<evidence type="ECO:0000256" key="5">
    <source>
        <dbReference type="ARBA" id="ARBA00023136"/>
    </source>
</evidence>
<evidence type="ECO:0000313" key="9">
    <source>
        <dbReference type="Proteomes" id="UP001217089"/>
    </source>
</evidence>
<evidence type="ECO:0000256" key="2">
    <source>
        <dbReference type="ARBA" id="ARBA00008789"/>
    </source>
</evidence>
<feature type="region of interest" description="Disordered" evidence="7">
    <location>
        <begin position="1"/>
        <end position="31"/>
    </location>
</feature>
<proteinExistence type="inferred from homology"/>
<dbReference type="Pfam" id="PF09815">
    <property type="entry name" value="XK-related"/>
    <property type="match status" value="1"/>
</dbReference>
<feature type="compositionally biased region" description="Basic and acidic residues" evidence="7">
    <location>
        <begin position="93"/>
        <end position="102"/>
    </location>
</feature>
<evidence type="ECO:0000256" key="7">
    <source>
        <dbReference type="SAM" id="MobiDB-lite"/>
    </source>
</evidence>
<keyword evidence="9" id="KW-1185">Reference proteome</keyword>
<comment type="similarity">
    <text evidence="2 6">Belongs to the XK family.</text>
</comment>